<dbReference type="InterPro" id="IPR035994">
    <property type="entry name" value="Nucleoside_phosphorylase_sf"/>
</dbReference>
<dbReference type="PROSITE" id="PS01232">
    <property type="entry name" value="PNP_UDP_1"/>
    <property type="match status" value="1"/>
</dbReference>
<feature type="binding site" description="in other chain" evidence="4">
    <location>
        <begin position="204"/>
        <end position="205"/>
    </location>
    <ligand>
        <name>a purine D-ribonucleoside</name>
        <dbReference type="ChEBI" id="CHEBI:142355"/>
        <note>ligand shared between dimeric partners</note>
    </ligand>
</feature>
<dbReference type="InterPro" id="IPR004402">
    <property type="entry name" value="DeoD-type"/>
</dbReference>
<dbReference type="OrthoDB" id="9782889at2"/>
<gene>
    <name evidence="4 6" type="primary">deoD</name>
    <name evidence="6" type="ORF">D0Y53_07005</name>
</gene>
<feature type="binding site" description="in other chain" evidence="4">
    <location>
        <position position="25"/>
    </location>
    <ligand>
        <name>phosphate</name>
        <dbReference type="ChEBI" id="CHEBI:43474"/>
        <note>ligand shared between dimeric partners</note>
    </ligand>
</feature>
<dbReference type="Pfam" id="PF01048">
    <property type="entry name" value="PNP_UDP_1"/>
    <property type="match status" value="1"/>
</dbReference>
<dbReference type="RefSeq" id="WP_117202487.1">
    <property type="nucleotide sequence ID" value="NZ_JBHTBK010000002.1"/>
</dbReference>
<feature type="binding site" evidence="4">
    <location>
        <position position="44"/>
    </location>
    <ligand>
        <name>phosphate</name>
        <dbReference type="ChEBI" id="CHEBI:43474"/>
        <note>ligand shared between dimeric partners</note>
    </ligand>
</feature>
<dbReference type="AlphaFoldDB" id="A0A372DMQ4"/>
<dbReference type="HAMAP" id="MF_01627">
    <property type="entry name" value="Pur_nucleosid_phosp"/>
    <property type="match status" value="1"/>
</dbReference>
<dbReference type="NCBIfam" id="TIGR00107">
    <property type="entry name" value="deoD"/>
    <property type="match status" value="1"/>
</dbReference>
<proteinExistence type="inferred from homology"/>
<evidence type="ECO:0000313" key="6">
    <source>
        <dbReference type="EMBL" id="RFP60878.1"/>
    </source>
</evidence>
<dbReference type="PANTHER" id="PTHR43691">
    <property type="entry name" value="URIDINE PHOSPHORYLASE"/>
    <property type="match status" value="1"/>
</dbReference>
<comment type="subunit">
    <text evidence="4">Homohexamer; trimer of homodimers.</text>
</comment>
<feature type="site" description="Important for catalytic activity" evidence="4">
    <location>
        <position position="218"/>
    </location>
</feature>
<feature type="active site" description="Proton donor" evidence="4">
    <location>
        <position position="205"/>
    </location>
</feature>
<dbReference type="InterPro" id="IPR000845">
    <property type="entry name" value="Nucleoside_phosphorylase_d"/>
</dbReference>
<feature type="binding site" description="in other chain" evidence="4">
    <location>
        <position position="21"/>
    </location>
    <ligand>
        <name>phosphate</name>
        <dbReference type="ChEBI" id="CHEBI:43474"/>
        <note>ligand shared between dimeric partners</note>
    </ligand>
</feature>
<evidence type="ECO:0000256" key="4">
    <source>
        <dbReference type="HAMAP-Rule" id="MF_01627"/>
    </source>
</evidence>
<evidence type="ECO:0000259" key="5">
    <source>
        <dbReference type="Pfam" id="PF01048"/>
    </source>
</evidence>
<evidence type="ECO:0000313" key="7">
    <source>
        <dbReference type="Proteomes" id="UP000262917"/>
    </source>
</evidence>
<comment type="caution">
    <text evidence="6">The sequence shown here is derived from an EMBL/GenBank/DDBJ whole genome shotgun (WGS) entry which is preliminary data.</text>
</comment>
<reference evidence="6 7" key="1">
    <citation type="submission" date="2018-08" db="EMBL/GenBank/DDBJ databases">
        <title>Lysobacter weifangensis sp. nov., a new member of the family 'Xanthomonadaceae', isolated from soil in a farmland.</title>
        <authorList>
            <person name="Zhao H."/>
        </authorList>
    </citation>
    <scope>NUCLEOTIDE SEQUENCE [LARGE SCALE GENOMIC DNA]</scope>
    <source>
        <strain evidence="6 7">WF-2</strain>
    </source>
</reference>
<dbReference type="GO" id="GO:0004731">
    <property type="term" value="F:purine-nucleoside phosphorylase activity"/>
    <property type="evidence" value="ECO:0007669"/>
    <property type="project" value="UniProtKB-UniRule"/>
</dbReference>
<name>A0A372DMQ4_9GAMM</name>
<feature type="binding site" description="in other chain" evidence="4">
    <location>
        <begin position="88"/>
        <end position="91"/>
    </location>
    <ligand>
        <name>phosphate</name>
        <dbReference type="ChEBI" id="CHEBI:43474"/>
        <note>ligand shared between dimeric partners</note>
    </ligand>
</feature>
<sequence>MSTPHIDAAAGAFADTVLLPGDPVRARHIATQLLQDAEQVSNVRDMPGFTGHWRGRRISVMGTGMGIPSCSLYATELVREYGVRRLVRVGTCGATGADVQLGDIVVALGASTDSRVNRLRFGGYDLAALASFDLVRSVADAAQRAGARVRIGNVFSTDLFHHPDPALFDLLERHGVLGVEMEAAGLYGAAAALGVEAIAVLAVSDHIRRGEAMTPQQRATGLDAMLRIVLDGVAA</sequence>
<accession>A0A372DMQ4</accession>
<feature type="domain" description="Nucleoside phosphorylase" evidence="5">
    <location>
        <begin position="17"/>
        <end position="210"/>
    </location>
</feature>
<dbReference type="EC" id="2.4.2.1" evidence="4"/>
<dbReference type="GO" id="GO:0005829">
    <property type="term" value="C:cytosol"/>
    <property type="evidence" value="ECO:0007669"/>
    <property type="project" value="TreeGrafter"/>
</dbReference>
<evidence type="ECO:0000256" key="1">
    <source>
        <dbReference type="ARBA" id="ARBA00010456"/>
    </source>
</evidence>
<evidence type="ECO:0000256" key="3">
    <source>
        <dbReference type="ARBA" id="ARBA00022679"/>
    </source>
</evidence>
<dbReference type="SUPFAM" id="SSF53167">
    <property type="entry name" value="Purine and uridine phosphorylases"/>
    <property type="match status" value="1"/>
</dbReference>
<comment type="catalytic activity">
    <reaction evidence="4">
        <text>a purine 2'-deoxy-D-ribonucleoside + phosphate = a purine nucleobase + 2-deoxy-alpha-D-ribose 1-phosphate</text>
        <dbReference type="Rhea" id="RHEA:36431"/>
        <dbReference type="ChEBI" id="CHEBI:26386"/>
        <dbReference type="ChEBI" id="CHEBI:43474"/>
        <dbReference type="ChEBI" id="CHEBI:57259"/>
        <dbReference type="ChEBI" id="CHEBI:142361"/>
        <dbReference type="EC" id="2.4.2.1"/>
    </reaction>
</comment>
<comment type="similarity">
    <text evidence="1 4">Belongs to the PNP/UDP phosphorylase family.</text>
</comment>
<dbReference type="Proteomes" id="UP000262917">
    <property type="component" value="Unassembled WGS sequence"/>
</dbReference>
<evidence type="ECO:0000256" key="2">
    <source>
        <dbReference type="ARBA" id="ARBA00022676"/>
    </source>
</evidence>
<comment type="catalytic activity">
    <reaction evidence="4">
        <text>a purine D-ribonucleoside + phosphate = a purine nucleobase + alpha-D-ribose 1-phosphate</text>
        <dbReference type="Rhea" id="RHEA:19805"/>
        <dbReference type="ChEBI" id="CHEBI:26386"/>
        <dbReference type="ChEBI" id="CHEBI:43474"/>
        <dbReference type="ChEBI" id="CHEBI:57720"/>
        <dbReference type="ChEBI" id="CHEBI:142355"/>
        <dbReference type="EC" id="2.4.2.1"/>
    </reaction>
</comment>
<dbReference type="InterPro" id="IPR018016">
    <property type="entry name" value="Nucleoside_phosphorylase_CS"/>
</dbReference>
<dbReference type="GO" id="GO:0006152">
    <property type="term" value="P:purine nucleoside catabolic process"/>
    <property type="evidence" value="ECO:0007669"/>
    <property type="project" value="TreeGrafter"/>
</dbReference>
<keyword evidence="2 4" id="KW-0328">Glycosyltransferase</keyword>
<feature type="binding site" description="in other chain" evidence="4">
    <location>
        <begin position="180"/>
        <end position="182"/>
    </location>
    <ligand>
        <name>a purine D-ribonucleoside</name>
        <dbReference type="ChEBI" id="CHEBI:142355"/>
        <note>ligand shared between dimeric partners</note>
    </ligand>
</feature>
<organism evidence="6 7">
    <name type="scientific">Cognatiluteimonas weifangensis</name>
    <dbReference type="NCBI Taxonomy" id="2303539"/>
    <lineage>
        <taxon>Bacteria</taxon>
        <taxon>Pseudomonadati</taxon>
        <taxon>Pseudomonadota</taxon>
        <taxon>Gammaproteobacteria</taxon>
        <taxon>Lysobacterales</taxon>
        <taxon>Lysobacteraceae</taxon>
        <taxon>Cognatiluteimonas</taxon>
    </lineage>
</organism>
<dbReference type="NCBIfam" id="NF004489">
    <property type="entry name" value="PRK05819.1"/>
    <property type="match status" value="1"/>
</dbReference>
<dbReference type="EMBL" id="QVPD01000005">
    <property type="protein sequence ID" value="RFP60878.1"/>
    <property type="molecule type" value="Genomic_DNA"/>
</dbReference>
<keyword evidence="3 4" id="KW-0808">Transferase</keyword>
<dbReference type="Gene3D" id="3.40.50.1580">
    <property type="entry name" value="Nucleoside phosphorylase domain"/>
    <property type="match status" value="1"/>
</dbReference>
<dbReference type="CDD" id="cd09006">
    <property type="entry name" value="PNP_EcPNPI-like"/>
    <property type="match status" value="1"/>
</dbReference>
<comment type="function">
    <text evidence="4">Catalyzes the reversible phosphorolytic breakdown of the N-glycosidic bond in the beta-(deoxy)ribonucleoside molecules, with the formation of the corresponding free purine bases and pentose-1-phosphate.</text>
</comment>
<dbReference type="PANTHER" id="PTHR43691:SF2">
    <property type="entry name" value="PURINE NUCLEOSIDE PHOSPHORYLASE DEOD-TYPE"/>
    <property type="match status" value="1"/>
</dbReference>
<feature type="binding site" evidence="4">
    <location>
        <position position="5"/>
    </location>
    <ligand>
        <name>a purine D-ribonucleoside</name>
        <dbReference type="ChEBI" id="CHEBI:142355"/>
        <note>ligand shared between dimeric partners</note>
    </ligand>
</feature>
<protein>
    <recommendedName>
        <fullName evidence="4">Purine nucleoside phosphorylase DeoD-type</fullName>
        <shortName evidence="4">PNP</shortName>
        <ecNumber evidence="4">2.4.2.1</ecNumber>
    </recommendedName>
</protein>
<keyword evidence="7" id="KW-1185">Reference proteome</keyword>